<proteinExistence type="predicted"/>
<dbReference type="InterPro" id="IPR029058">
    <property type="entry name" value="AB_hydrolase_fold"/>
</dbReference>
<evidence type="ECO:0000259" key="1">
    <source>
        <dbReference type="Pfam" id="PF00561"/>
    </source>
</evidence>
<name>A0A9X3CQ28_9VIBR</name>
<dbReference type="Gene3D" id="3.40.50.1820">
    <property type="entry name" value="alpha/beta hydrolase"/>
    <property type="match status" value="1"/>
</dbReference>
<dbReference type="AlphaFoldDB" id="A0A9X3CQ28"/>
<dbReference type="InterPro" id="IPR000073">
    <property type="entry name" value="AB_hydrolase_1"/>
</dbReference>
<dbReference type="PANTHER" id="PTHR43798:SF33">
    <property type="entry name" value="HYDROLASE, PUTATIVE (AFU_ORTHOLOGUE AFUA_2G14860)-RELATED"/>
    <property type="match status" value="1"/>
</dbReference>
<dbReference type="GO" id="GO:0016787">
    <property type="term" value="F:hydrolase activity"/>
    <property type="evidence" value="ECO:0007669"/>
    <property type="project" value="UniProtKB-KW"/>
</dbReference>
<dbReference type="InterPro" id="IPR000639">
    <property type="entry name" value="Epox_hydrolase-like"/>
</dbReference>
<dbReference type="GO" id="GO:0016020">
    <property type="term" value="C:membrane"/>
    <property type="evidence" value="ECO:0007669"/>
    <property type="project" value="TreeGrafter"/>
</dbReference>
<protein>
    <submittedName>
        <fullName evidence="2">Alpha/beta hydrolase</fullName>
    </submittedName>
</protein>
<dbReference type="SUPFAM" id="SSF53474">
    <property type="entry name" value="alpha/beta-Hydrolases"/>
    <property type="match status" value="1"/>
</dbReference>
<evidence type="ECO:0000313" key="3">
    <source>
        <dbReference type="Proteomes" id="UP001155587"/>
    </source>
</evidence>
<keyword evidence="2" id="KW-0378">Hydrolase</keyword>
<evidence type="ECO:0000313" key="2">
    <source>
        <dbReference type="EMBL" id="MCW8347320.1"/>
    </source>
</evidence>
<organism evidence="2 3">
    <name type="scientific">Vibrio qingdaonensis</name>
    <dbReference type="NCBI Taxonomy" id="2829491"/>
    <lineage>
        <taxon>Bacteria</taxon>
        <taxon>Pseudomonadati</taxon>
        <taxon>Pseudomonadota</taxon>
        <taxon>Gammaproteobacteria</taxon>
        <taxon>Vibrionales</taxon>
        <taxon>Vibrionaceae</taxon>
        <taxon>Vibrio</taxon>
    </lineage>
</organism>
<accession>A0A9X3CQ28</accession>
<feature type="domain" description="AB hydrolase-1" evidence="1">
    <location>
        <begin position="35"/>
        <end position="153"/>
    </location>
</feature>
<dbReference type="InterPro" id="IPR050266">
    <property type="entry name" value="AB_hydrolase_sf"/>
</dbReference>
<reference evidence="2" key="1">
    <citation type="submission" date="2022-02" db="EMBL/GenBank/DDBJ databases">
        <title>Vibrio sp. nov, a new bacterium isolated from seawater.</title>
        <authorList>
            <person name="Yuan Y."/>
        </authorList>
    </citation>
    <scope>NUCLEOTIDE SEQUENCE</scope>
    <source>
        <strain evidence="2">ZSDZ65</strain>
    </source>
</reference>
<gene>
    <name evidence="2" type="ORF">MD535_15035</name>
</gene>
<keyword evidence="3" id="KW-1185">Reference proteome</keyword>
<dbReference type="PRINTS" id="PR00412">
    <property type="entry name" value="EPOXHYDRLASE"/>
</dbReference>
<dbReference type="RefSeq" id="WP_265675840.1">
    <property type="nucleotide sequence ID" value="NZ_JAKRRY010000020.1"/>
</dbReference>
<dbReference type="Pfam" id="PF00561">
    <property type="entry name" value="Abhydrolase_1"/>
    <property type="match status" value="1"/>
</dbReference>
<comment type="caution">
    <text evidence="2">The sequence shown here is derived from an EMBL/GenBank/DDBJ whole genome shotgun (WGS) entry which is preliminary data.</text>
</comment>
<sequence>MRAFKECLLQVNDRNIAYLEYQGAGFQTEETTVKTVVFVHGWMDNAASFHKLLTIIEQQRLSWRVLVLDLPGHGHSTHKNSDHFYSFYDYIDDLHQVLVNLQAVNAFLVGHSLGALIASCYSAAFPENVAGLVQIEAHFPMAEDPIQAVSRLRKGIESRERWRNKKRRALPSFDDAITMRMRATKLDARSVRPIVERDLQSVDGQWYWRHDSKLKCESVYRMSRPHAEAVMSAISIPHMVILGRSGYGFLQDKLVLEKLHNAQVAWVDGDHHCHLESPDRVFELISELVNKN</sequence>
<dbReference type="EMBL" id="JAKRRY010000020">
    <property type="protein sequence ID" value="MCW8347320.1"/>
    <property type="molecule type" value="Genomic_DNA"/>
</dbReference>
<dbReference type="PANTHER" id="PTHR43798">
    <property type="entry name" value="MONOACYLGLYCEROL LIPASE"/>
    <property type="match status" value="1"/>
</dbReference>
<dbReference type="Proteomes" id="UP001155587">
    <property type="component" value="Unassembled WGS sequence"/>
</dbReference>
<dbReference type="PRINTS" id="PR00111">
    <property type="entry name" value="ABHYDROLASE"/>
</dbReference>